<dbReference type="CDD" id="cd14424">
    <property type="entry name" value="CUE_Cue1p_like"/>
    <property type="match status" value="1"/>
</dbReference>
<evidence type="ECO:0000256" key="2">
    <source>
        <dbReference type="ARBA" id="ARBA00022692"/>
    </source>
</evidence>
<evidence type="ECO:0000256" key="9">
    <source>
        <dbReference type="ARBA" id="ARBA00072899"/>
    </source>
</evidence>
<evidence type="ECO:0000256" key="3">
    <source>
        <dbReference type="ARBA" id="ARBA00022786"/>
    </source>
</evidence>
<evidence type="ECO:0000256" key="8">
    <source>
        <dbReference type="ARBA" id="ARBA00061383"/>
    </source>
</evidence>
<evidence type="ECO:0000256" key="10">
    <source>
        <dbReference type="SAM" id="MobiDB-lite"/>
    </source>
</evidence>
<keyword evidence="4" id="KW-0256">Endoplasmic reticulum</keyword>
<feature type="transmembrane region" description="Helical" evidence="11">
    <location>
        <begin position="6"/>
        <end position="25"/>
    </location>
</feature>
<dbReference type="FunFam" id="1.10.8.10:FF:000050">
    <property type="entry name" value="Related to AMFR protein"/>
    <property type="match status" value="1"/>
</dbReference>
<proteinExistence type="inferred from homology"/>
<sequence length="187" mass="20592">MAEQSINIPQVIVFAVVAFLVYRWYSSKPSANGTRPVASRFVRINPAQIDTIAQMFPQLNRRDIAWDLQRNGGNAAATTERVLSGRTLDSAPASFQLPDAPVAAAVPTRPVASVAKPAHPDLITRYNLSSKLNQPSEPAEEKPKGKAWSADRNERQSNLQRKREEMILAARRKMEEKERASASGATA</sequence>
<feature type="compositionally biased region" description="Basic and acidic residues" evidence="10">
    <location>
        <begin position="139"/>
        <end position="164"/>
    </location>
</feature>
<keyword evidence="3" id="KW-0833">Ubl conjugation pathway</keyword>
<comment type="subcellular location">
    <subcellularLocation>
        <location evidence="7">Endomembrane system</location>
        <topology evidence="7">Single-pass membrane protein</topology>
    </subcellularLocation>
    <subcellularLocation>
        <location evidence="1">Endoplasmic reticulum membrane</location>
    </subcellularLocation>
</comment>
<feature type="domain" description="CUE" evidence="12">
    <location>
        <begin position="44"/>
        <end position="87"/>
    </location>
</feature>
<keyword evidence="14" id="KW-1185">Reference proteome</keyword>
<name>A0A9P4TC32_CURKU</name>
<evidence type="ECO:0000256" key="11">
    <source>
        <dbReference type="SAM" id="Phobius"/>
    </source>
</evidence>
<dbReference type="Pfam" id="PF02845">
    <property type="entry name" value="CUE"/>
    <property type="match status" value="1"/>
</dbReference>
<evidence type="ECO:0000256" key="6">
    <source>
        <dbReference type="ARBA" id="ARBA00023136"/>
    </source>
</evidence>
<evidence type="ECO:0000313" key="14">
    <source>
        <dbReference type="Proteomes" id="UP000801428"/>
    </source>
</evidence>
<keyword evidence="6 11" id="KW-0472">Membrane</keyword>
<dbReference type="Gene3D" id="1.10.8.10">
    <property type="entry name" value="DNA helicase RuvA subunit, C-terminal domain"/>
    <property type="match status" value="1"/>
</dbReference>
<dbReference type="Proteomes" id="UP000801428">
    <property type="component" value="Unassembled WGS sequence"/>
</dbReference>
<reference evidence="13" key="1">
    <citation type="submission" date="2019-04" db="EMBL/GenBank/DDBJ databases">
        <title>Sequencing of skin fungus with MAO and IRED activity.</title>
        <authorList>
            <person name="Marsaioli A.J."/>
            <person name="Bonatto J.M.C."/>
            <person name="Reis Junior O."/>
        </authorList>
    </citation>
    <scope>NUCLEOTIDE SEQUENCE</scope>
    <source>
        <strain evidence="13">30M1</strain>
    </source>
</reference>
<feature type="region of interest" description="Disordered" evidence="10">
    <location>
        <begin position="129"/>
        <end position="164"/>
    </location>
</feature>
<evidence type="ECO:0000259" key="12">
    <source>
        <dbReference type="PROSITE" id="PS51140"/>
    </source>
</evidence>
<dbReference type="PROSITE" id="PS51140">
    <property type="entry name" value="CUE"/>
    <property type="match status" value="1"/>
</dbReference>
<dbReference type="EMBL" id="SWKU01000016">
    <property type="protein sequence ID" value="KAF2999925.1"/>
    <property type="molecule type" value="Genomic_DNA"/>
</dbReference>
<organism evidence="13 14">
    <name type="scientific">Curvularia kusanoi</name>
    <name type="common">Cochliobolus kusanoi</name>
    <dbReference type="NCBI Taxonomy" id="90978"/>
    <lineage>
        <taxon>Eukaryota</taxon>
        <taxon>Fungi</taxon>
        <taxon>Dikarya</taxon>
        <taxon>Ascomycota</taxon>
        <taxon>Pezizomycotina</taxon>
        <taxon>Dothideomycetes</taxon>
        <taxon>Pleosporomycetidae</taxon>
        <taxon>Pleosporales</taxon>
        <taxon>Pleosporineae</taxon>
        <taxon>Pleosporaceae</taxon>
        <taxon>Curvularia</taxon>
    </lineage>
</organism>
<comment type="caution">
    <text evidence="13">The sequence shown here is derived from an EMBL/GenBank/DDBJ whole genome shotgun (WGS) entry which is preliminary data.</text>
</comment>
<keyword evidence="5 11" id="KW-1133">Transmembrane helix</keyword>
<evidence type="ECO:0000256" key="5">
    <source>
        <dbReference type="ARBA" id="ARBA00022989"/>
    </source>
</evidence>
<evidence type="ECO:0000256" key="4">
    <source>
        <dbReference type="ARBA" id="ARBA00022824"/>
    </source>
</evidence>
<evidence type="ECO:0000256" key="7">
    <source>
        <dbReference type="ARBA" id="ARBA00037847"/>
    </source>
</evidence>
<dbReference type="GO" id="GO:0043130">
    <property type="term" value="F:ubiquitin binding"/>
    <property type="evidence" value="ECO:0007669"/>
    <property type="project" value="InterPro"/>
</dbReference>
<dbReference type="AlphaFoldDB" id="A0A9P4TC32"/>
<keyword evidence="2 11" id="KW-0812">Transmembrane</keyword>
<dbReference type="GO" id="GO:0005789">
    <property type="term" value="C:endoplasmic reticulum membrane"/>
    <property type="evidence" value="ECO:0007669"/>
    <property type="project" value="UniProtKB-SubCell"/>
</dbReference>
<dbReference type="InterPro" id="IPR003892">
    <property type="entry name" value="CUE"/>
</dbReference>
<evidence type="ECO:0000256" key="1">
    <source>
        <dbReference type="ARBA" id="ARBA00004586"/>
    </source>
</evidence>
<protein>
    <recommendedName>
        <fullName evidence="9">Coupling of ubiquitin conjugation to ER degradation protein 1</fullName>
    </recommendedName>
</protein>
<evidence type="ECO:0000313" key="13">
    <source>
        <dbReference type="EMBL" id="KAF2999925.1"/>
    </source>
</evidence>
<dbReference type="OrthoDB" id="3824970at2759"/>
<gene>
    <name evidence="13" type="ORF">E8E13_008986</name>
</gene>
<comment type="similarity">
    <text evidence="8">Belongs to the CUE1 family.</text>
</comment>
<accession>A0A9P4TC32</accession>